<evidence type="ECO:0000313" key="7">
    <source>
        <dbReference type="EMBL" id="CAH1442152.1"/>
    </source>
</evidence>
<dbReference type="GO" id="GO:0016020">
    <property type="term" value="C:membrane"/>
    <property type="evidence" value="ECO:0007669"/>
    <property type="project" value="UniProtKB-SubCell"/>
</dbReference>
<dbReference type="PANTHER" id="PTHR14255:SF1">
    <property type="entry name" value="SULFITE EXPORTER TAUE_SAFE FAMILY PROTEIN 3"/>
    <property type="match status" value="1"/>
</dbReference>
<evidence type="ECO:0000256" key="6">
    <source>
        <dbReference type="SAM" id="Phobius"/>
    </source>
</evidence>
<comment type="subcellular location">
    <subcellularLocation>
        <location evidence="1">Membrane</location>
        <topology evidence="1">Multi-pass membrane protein</topology>
    </subcellularLocation>
</comment>
<dbReference type="GO" id="GO:0031464">
    <property type="term" value="C:Cul4A-RING E3 ubiquitin ligase complex"/>
    <property type="evidence" value="ECO:0007669"/>
    <property type="project" value="TreeGrafter"/>
</dbReference>
<keyword evidence="8" id="KW-1185">Reference proteome</keyword>
<evidence type="ECO:0000256" key="2">
    <source>
        <dbReference type="ARBA" id="ARBA00009142"/>
    </source>
</evidence>
<feature type="transmembrane region" description="Helical" evidence="6">
    <location>
        <begin position="293"/>
        <end position="315"/>
    </location>
</feature>
<keyword evidence="3 6" id="KW-0812">Transmembrane</keyword>
<evidence type="ECO:0000256" key="3">
    <source>
        <dbReference type="ARBA" id="ARBA00022692"/>
    </source>
</evidence>
<comment type="caution">
    <text evidence="7">The sequence shown here is derived from an EMBL/GenBank/DDBJ whole genome shotgun (WGS) entry which is preliminary data.</text>
</comment>
<gene>
    <name evidence="7" type="ORF">LVIROSA_LOCUS28161</name>
</gene>
<feature type="transmembrane region" description="Helical" evidence="6">
    <location>
        <begin position="403"/>
        <end position="429"/>
    </location>
</feature>
<protein>
    <recommendedName>
        <fullName evidence="9">Sulfite exporter TauE/SafE family protein</fullName>
    </recommendedName>
</protein>
<reference evidence="7 8" key="1">
    <citation type="submission" date="2022-01" db="EMBL/GenBank/DDBJ databases">
        <authorList>
            <person name="Xiong W."/>
            <person name="Schranz E."/>
        </authorList>
    </citation>
    <scope>NUCLEOTIDE SEQUENCE [LARGE SCALE GENOMIC DNA]</scope>
</reference>
<feature type="transmembrane region" description="Helical" evidence="6">
    <location>
        <begin position="87"/>
        <end position="117"/>
    </location>
</feature>
<keyword evidence="4 6" id="KW-1133">Transmembrane helix</keyword>
<dbReference type="AlphaFoldDB" id="A0AAU9NWF9"/>
<sequence length="431" mass="47462">MTEIGAHKWRLMSFMTMMLMSFVFASMFASAERNVMTEDVSAVASYGDGDNDESKMEYFMKLTNYLFETDGSGYHHFWPEMKLGWKIVLGSIIGFCGAAFGSVGGVGGGGIFVPMLTLIIGFDPKSATAISKCMIMGAAASTVYYNLKLRHPTLDMPIIDYDLALLIQPMLMLGISIGVAFNVIFADWMVTILLIVLFIATSSKAFCRGVDTWKKETIMKKEAARRLETDGSQAEYKILPGGPTKPNRPKKEEVSVFENVCWKELALLVFVWIAFLALQLAKNYTSNCSTWYWVLNLSQIPISFGVSGYEAISLYRGSRIISSKGDSTNLTIGQLVLYLTCGVLAGMVGGLLGLGGGFIMGPLFLELGVPPQVSSATATFAMTFSSSMSVVEYYLLKRFPVPYALYFLLVATIAAFVGQHVCNIIRWSWNF</sequence>
<feature type="transmembrane region" description="Helical" evidence="6">
    <location>
        <begin position="167"/>
        <end position="200"/>
    </location>
</feature>
<evidence type="ECO:0008006" key="9">
    <source>
        <dbReference type="Google" id="ProtNLM"/>
    </source>
</evidence>
<keyword evidence="5 6" id="KW-0472">Membrane</keyword>
<name>A0AAU9NWF9_9ASTR</name>
<organism evidence="7 8">
    <name type="scientific">Lactuca virosa</name>
    <dbReference type="NCBI Taxonomy" id="75947"/>
    <lineage>
        <taxon>Eukaryota</taxon>
        <taxon>Viridiplantae</taxon>
        <taxon>Streptophyta</taxon>
        <taxon>Embryophyta</taxon>
        <taxon>Tracheophyta</taxon>
        <taxon>Spermatophyta</taxon>
        <taxon>Magnoliopsida</taxon>
        <taxon>eudicotyledons</taxon>
        <taxon>Gunneridae</taxon>
        <taxon>Pentapetalae</taxon>
        <taxon>asterids</taxon>
        <taxon>campanulids</taxon>
        <taxon>Asterales</taxon>
        <taxon>Asteraceae</taxon>
        <taxon>Cichorioideae</taxon>
        <taxon>Cichorieae</taxon>
        <taxon>Lactucinae</taxon>
        <taxon>Lactuca</taxon>
    </lineage>
</organism>
<evidence type="ECO:0000256" key="1">
    <source>
        <dbReference type="ARBA" id="ARBA00004141"/>
    </source>
</evidence>
<comment type="similarity">
    <text evidence="2">Belongs to the 4-toluene sulfonate uptake permease (TSUP) (TC 2.A.102) family.</text>
</comment>
<dbReference type="Pfam" id="PF01925">
    <property type="entry name" value="TauE"/>
    <property type="match status" value="2"/>
</dbReference>
<feature type="transmembrane region" description="Helical" evidence="6">
    <location>
        <begin position="335"/>
        <end position="364"/>
    </location>
</feature>
<feature type="transmembrane region" description="Helical" evidence="6">
    <location>
        <begin position="260"/>
        <end position="281"/>
    </location>
</feature>
<feature type="transmembrane region" description="Helical" evidence="6">
    <location>
        <begin position="129"/>
        <end position="147"/>
    </location>
</feature>
<proteinExistence type="inferred from homology"/>
<evidence type="ECO:0000256" key="5">
    <source>
        <dbReference type="ARBA" id="ARBA00023136"/>
    </source>
</evidence>
<dbReference type="InterPro" id="IPR002781">
    <property type="entry name" value="TM_pro_TauE-like"/>
</dbReference>
<dbReference type="PANTHER" id="PTHR14255">
    <property type="entry name" value="CEREBLON"/>
    <property type="match status" value="1"/>
</dbReference>
<dbReference type="EMBL" id="CAKMRJ010005412">
    <property type="protein sequence ID" value="CAH1442152.1"/>
    <property type="molecule type" value="Genomic_DNA"/>
</dbReference>
<accession>A0AAU9NWF9</accession>
<dbReference type="Proteomes" id="UP001157418">
    <property type="component" value="Unassembled WGS sequence"/>
</dbReference>
<dbReference type="GO" id="GO:0016567">
    <property type="term" value="P:protein ubiquitination"/>
    <property type="evidence" value="ECO:0007669"/>
    <property type="project" value="TreeGrafter"/>
</dbReference>
<feature type="transmembrane region" description="Helical" evidence="6">
    <location>
        <begin position="12"/>
        <end position="31"/>
    </location>
</feature>
<evidence type="ECO:0000256" key="4">
    <source>
        <dbReference type="ARBA" id="ARBA00022989"/>
    </source>
</evidence>
<evidence type="ECO:0000313" key="8">
    <source>
        <dbReference type="Proteomes" id="UP001157418"/>
    </source>
</evidence>